<keyword evidence="2" id="KW-1185">Reference proteome</keyword>
<dbReference type="Proteomes" id="UP001597053">
    <property type="component" value="Unassembled WGS sequence"/>
</dbReference>
<sequence length="50" mass="5166">MPAFALRLWNSRRFTISAIALGLLVVVAAVDVTPIGAALADGFGWATPAP</sequence>
<accession>A0ABW2ZZC3</accession>
<comment type="caution">
    <text evidence="1">The sequence shown here is derived from an EMBL/GenBank/DDBJ whole genome shotgun (WGS) entry which is preliminary data.</text>
</comment>
<name>A0ABW2ZZC3_9ACTN</name>
<protein>
    <submittedName>
        <fullName evidence="1">Uncharacterized protein</fullName>
    </submittedName>
</protein>
<reference evidence="2" key="1">
    <citation type="journal article" date="2019" name="Int. J. Syst. Evol. Microbiol.">
        <title>The Global Catalogue of Microorganisms (GCM) 10K type strain sequencing project: providing services to taxonomists for standard genome sequencing and annotation.</title>
        <authorList>
            <consortium name="The Broad Institute Genomics Platform"/>
            <consortium name="The Broad Institute Genome Sequencing Center for Infectious Disease"/>
            <person name="Wu L."/>
            <person name="Ma J."/>
        </authorList>
    </citation>
    <scope>NUCLEOTIDE SEQUENCE [LARGE SCALE GENOMIC DNA]</scope>
    <source>
        <strain evidence="2">JCM 32148</strain>
    </source>
</reference>
<dbReference type="EMBL" id="JBHTHM010000278">
    <property type="protein sequence ID" value="MFD0783981.1"/>
    <property type="molecule type" value="Genomic_DNA"/>
</dbReference>
<gene>
    <name evidence="1" type="ORF">ACFQZ8_08640</name>
</gene>
<organism evidence="1 2">
    <name type="scientific">Micromonospora azadirachtae</name>
    <dbReference type="NCBI Taxonomy" id="1970735"/>
    <lineage>
        <taxon>Bacteria</taxon>
        <taxon>Bacillati</taxon>
        <taxon>Actinomycetota</taxon>
        <taxon>Actinomycetes</taxon>
        <taxon>Micromonosporales</taxon>
        <taxon>Micromonosporaceae</taxon>
        <taxon>Micromonospora</taxon>
    </lineage>
</organism>
<evidence type="ECO:0000313" key="2">
    <source>
        <dbReference type="Proteomes" id="UP001597053"/>
    </source>
</evidence>
<proteinExistence type="predicted"/>
<evidence type="ECO:0000313" key="1">
    <source>
        <dbReference type="EMBL" id="MFD0783981.1"/>
    </source>
</evidence>